<dbReference type="CDD" id="cd00156">
    <property type="entry name" value="REC"/>
    <property type="match status" value="1"/>
</dbReference>
<feature type="modified residue" description="4-aspartylphosphate" evidence="21">
    <location>
        <position position="1441"/>
    </location>
</feature>
<evidence type="ECO:0000256" key="4">
    <source>
        <dbReference type="ARBA" id="ARBA00022475"/>
    </source>
</evidence>
<dbReference type="InterPro" id="IPR036890">
    <property type="entry name" value="HATPase_C_sf"/>
</dbReference>
<dbReference type="SUPFAM" id="SSF55785">
    <property type="entry name" value="PYP-like sensor domain (PAS domain)"/>
    <property type="match status" value="1"/>
</dbReference>
<keyword evidence="8" id="KW-0732">Signal</keyword>
<dbReference type="OrthoDB" id="5477914at2"/>
<keyword evidence="22" id="KW-0175">Coiled coil</keyword>
<dbReference type="GO" id="GO:0005524">
    <property type="term" value="F:ATP binding"/>
    <property type="evidence" value="ECO:0007669"/>
    <property type="project" value="UniProtKB-KW"/>
</dbReference>
<evidence type="ECO:0000256" key="15">
    <source>
        <dbReference type="ARBA" id="ARBA00023136"/>
    </source>
</evidence>
<keyword evidence="4" id="KW-1003">Cell membrane</keyword>
<dbReference type="Gene3D" id="3.40.50.2300">
    <property type="match status" value="2"/>
</dbReference>
<dbReference type="FunFam" id="1.10.287.130:FF:000002">
    <property type="entry name" value="Two-component osmosensing histidine kinase"/>
    <property type="match status" value="1"/>
</dbReference>
<dbReference type="Pfam" id="PF07495">
    <property type="entry name" value="Y_Y_Y"/>
    <property type="match status" value="1"/>
</dbReference>
<dbReference type="Proteomes" id="UP000247792">
    <property type="component" value="Unassembled WGS sequence"/>
</dbReference>
<dbReference type="GO" id="GO:0000155">
    <property type="term" value="F:phosphorelay sensor kinase activity"/>
    <property type="evidence" value="ECO:0007669"/>
    <property type="project" value="InterPro"/>
</dbReference>
<feature type="modified residue" description="Phosphohistidine" evidence="20">
    <location>
        <position position="1611"/>
    </location>
</feature>
<comment type="catalytic activity">
    <reaction evidence="1">
        <text>ATP + protein L-histidine = ADP + protein N-phospho-L-histidine.</text>
        <dbReference type="EC" id="2.7.13.3"/>
    </reaction>
</comment>
<keyword evidence="9" id="KW-0547">Nucleotide-binding</keyword>
<feature type="modified residue" description="4-aspartylphosphate" evidence="21">
    <location>
        <position position="1300"/>
    </location>
</feature>
<comment type="caution">
    <text evidence="26">The sequence shown here is derived from an EMBL/GenBank/DDBJ whole genome shotgun (WGS) entry which is preliminary data.</text>
</comment>
<dbReference type="InterPro" id="IPR036641">
    <property type="entry name" value="HPT_dom_sf"/>
</dbReference>
<evidence type="ECO:0000256" key="21">
    <source>
        <dbReference type="PROSITE-ProRule" id="PRU00169"/>
    </source>
</evidence>
<evidence type="ECO:0000256" key="3">
    <source>
        <dbReference type="ARBA" id="ARBA00012438"/>
    </source>
</evidence>
<evidence type="ECO:0000256" key="13">
    <source>
        <dbReference type="ARBA" id="ARBA00023012"/>
    </source>
</evidence>
<dbReference type="Pfam" id="PF01627">
    <property type="entry name" value="Hpt"/>
    <property type="match status" value="1"/>
</dbReference>
<dbReference type="Gene3D" id="3.30.450.20">
    <property type="entry name" value="PAS domain"/>
    <property type="match status" value="1"/>
</dbReference>
<evidence type="ECO:0000259" key="25">
    <source>
        <dbReference type="PROSITE" id="PS50894"/>
    </source>
</evidence>
<evidence type="ECO:0000256" key="19">
    <source>
        <dbReference type="ARBA" id="ARBA00070152"/>
    </source>
</evidence>
<reference evidence="26 27" key="1">
    <citation type="submission" date="2018-05" db="EMBL/GenBank/DDBJ databases">
        <title>Genomic Encyclopedia of Type Strains, Phase IV (KMG-IV): sequencing the most valuable type-strain genomes for metagenomic binning, comparative biology and taxonomic classification.</title>
        <authorList>
            <person name="Goeker M."/>
        </authorList>
    </citation>
    <scope>NUCLEOTIDE SEQUENCE [LARGE SCALE GENOMIC DNA]</scope>
    <source>
        <strain evidence="26 27">DSM 19792</strain>
    </source>
</reference>
<dbReference type="GO" id="GO:0005886">
    <property type="term" value="C:plasma membrane"/>
    <property type="evidence" value="ECO:0007669"/>
    <property type="project" value="UniProtKB-SubCell"/>
</dbReference>
<dbReference type="InterPro" id="IPR013783">
    <property type="entry name" value="Ig-like_fold"/>
</dbReference>
<keyword evidence="11" id="KW-0067">ATP-binding</keyword>
<keyword evidence="12" id="KW-1133">Transmembrane helix</keyword>
<evidence type="ECO:0000256" key="8">
    <source>
        <dbReference type="ARBA" id="ARBA00022729"/>
    </source>
</evidence>
<evidence type="ECO:0000256" key="14">
    <source>
        <dbReference type="ARBA" id="ARBA00023026"/>
    </source>
</evidence>
<dbReference type="SUPFAM" id="SSF47384">
    <property type="entry name" value="Homodimeric domain of signal transducing histidine kinase"/>
    <property type="match status" value="1"/>
</dbReference>
<dbReference type="Gene3D" id="1.20.120.160">
    <property type="entry name" value="HPT domain"/>
    <property type="match status" value="1"/>
</dbReference>
<evidence type="ECO:0000256" key="6">
    <source>
        <dbReference type="ARBA" id="ARBA00022679"/>
    </source>
</evidence>
<evidence type="ECO:0000256" key="17">
    <source>
        <dbReference type="ARBA" id="ARBA00064003"/>
    </source>
</evidence>
<keyword evidence="14" id="KW-0843">Virulence</keyword>
<evidence type="ECO:0000313" key="26">
    <source>
        <dbReference type="EMBL" id="PXX42513.1"/>
    </source>
</evidence>
<keyword evidence="15" id="KW-0472">Membrane</keyword>
<dbReference type="RefSeq" id="WP_110256063.1">
    <property type="nucleotide sequence ID" value="NZ_QJKB01000005.1"/>
</dbReference>
<dbReference type="PROSITE" id="PS50894">
    <property type="entry name" value="HPT"/>
    <property type="match status" value="1"/>
</dbReference>
<dbReference type="Gene3D" id="1.10.287.130">
    <property type="match status" value="1"/>
</dbReference>
<evidence type="ECO:0000256" key="20">
    <source>
        <dbReference type="PROSITE-ProRule" id="PRU00110"/>
    </source>
</evidence>
<dbReference type="Pfam" id="PF07494">
    <property type="entry name" value="Reg_prop"/>
    <property type="match status" value="7"/>
</dbReference>
<dbReference type="EC" id="2.7.13.3" evidence="3"/>
<name>A0A318J522_9BURK</name>
<protein>
    <recommendedName>
        <fullName evidence="18">Sensory/regulatory protein RpfC</fullName>
        <ecNumber evidence="3">2.7.13.3</ecNumber>
    </recommendedName>
    <alternativeName>
        <fullName evidence="19">Virulence sensor protein BvgS</fullName>
    </alternativeName>
</protein>
<evidence type="ECO:0000313" key="27">
    <source>
        <dbReference type="Proteomes" id="UP000247792"/>
    </source>
</evidence>
<dbReference type="CDD" id="cd00088">
    <property type="entry name" value="HPT"/>
    <property type="match status" value="1"/>
</dbReference>
<dbReference type="Gene3D" id="2.60.40.10">
    <property type="entry name" value="Immunoglobulins"/>
    <property type="match status" value="1"/>
</dbReference>
<dbReference type="CDD" id="cd00082">
    <property type="entry name" value="HisKA"/>
    <property type="match status" value="1"/>
</dbReference>
<dbReference type="FunFam" id="3.30.565.10:FF:000010">
    <property type="entry name" value="Sensor histidine kinase RcsC"/>
    <property type="match status" value="1"/>
</dbReference>
<dbReference type="PROSITE" id="PS50109">
    <property type="entry name" value="HIS_KIN"/>
    <property type="match status" value="1"/>
</dbReference>
<evidence type="ECO:0000256" key="12">
    <source>
        <dbReference type="ARBA" id="ARBA00022989"/>
    </source>
</evidence>
<dbReference type="SMART" id="SM00073">
    <property type="entry name" value="HPT"/>
    <property type="match status" value="1"/>
</dbReference>
<evidence type="ECO:0000259" key="23">
    <source>
        <dbReference type="PROSITE" id="PS50109"/>
    </source>
</evidence>
<dbReference type="InterPro" id="IPR004358">
    <property type="entry name" value="Sig_transdc_His_kin-like_C"/>
</dbReference>
<dbReference type="SMART" id="SM00448">
    <property type="entry name" value="REC"/>
    <property type="match status" value="2"/>
</dbReference>
<organism evidence="26 27">
    <name type="scientific">Undibacterium pigrum</name>
    <dbReference type="NCBI Taxonomy" id="401470"/>
    <lineage>
        <taxon>Bacteria</taxon>
        <taxon>Pseudomonadati</taxon>
        <taxon>Pseudomonadota</taxon>
        <taxon>Betaproteobacteria</taxon>
        <taxon>Burkholderiales</taxon>
        <taxon>Oxalobacteraceae</taxon>
        <taxon>Undibacterium</taxon>
    </lineage>
</organism>
<evidence type="ECO:0000256" key="1">
    <source>
        <dbReference type="ARBA" id="ARBA00000085"/>
    </source>
</evidence>
<dbReference type="InterPro" id="IPR011123">
    <property type="entry name" value="Y_Y_Y"/>
</dbReference>
<evidence type="ECO:0000259" key="24">
    <source>
        <dbReference type="PROSITE" id="PS50110"/>
    </source>
</evidence>
<comment type="subunit">
    <text evidence="17">At low DSF concentrations, interacts with RpfF.</text>
</comment>
<evidence type="ECO:0000256" key="22">
    <source>
        <dbReference type="SAM" id="Coils"/>
    </source>
</evidence>
<dbReference type="InterPro" id="IPR036097">
    <property type="entry name" value="HisK_dim/P_sf"/>
</dbReference>
<keyword evidence="5 21" id="KW-0597">Phosphoprotein</keyword>
<proteinExistence type="predicted"/>
<keyword evidence="10 26" id="KW-0418">Kinase</keyword>
<feature type="coiled-coil region" evidence="22">
    <location>
        <begin position="1653"/>
        <end position="1684"/>
    </location>
</feature>
<dbReference type="Pfam" id="PF00072">
    <property type="entry name" value="Response_reg"/>
    <property type="match status" value="2"/>
</dbReference>
<dbReference type="SUPFAM" id="SSF63829">
    <property type="entry name" value="Calcium-dependent phosphotriesterase"/>
    <property type="match status" value="3"/>
</dbReference>
<feature type="domain" description="Response regulatory" evidence="24">
    <location>
        <begin position="1246"/>
        <end position="1367"/>
    </location>
</feature>
<keyword evidence="6" id="KW-0808">Transferase</keyword>
<evidence type="ECO:0000256" key="18">
    <source>
        <dbReference type="ARBA" id="ARBA00068150"/>
    </source>
</evidence>
<dbReference type="InterPro" id="IPR011110">
    <property type="entry name" value="Reg_prop"/>
</dbReference>
<feature type="domain" description="Histidine kinase" evidence="23">
    <location>
        <begin position="1008"/>
        <end position="1223"/>
    </location>
</feature>
<dbReference type="SUPFAM" id="SSF52172">
    <property type="entry name" value="CheY-like"/>
    <property type="match status" value="2"/>
</dbReference>
<dbReference type="SMART" id="SM00387">
    <property type="entry name" value="HATPase_c"/>
    <property type="match status" value="1"/>
</dbReference>
<keyword evidence="7" id="KW-0812">Transmembrane</keyword>
<evidence type="ECO:0000256" key="2">
    <source>
        <dbReference type="ARBA" id="ARBA00004651"/>
    </source>
</evidence>
<evidence type="ECO:0000256" key="10">
    <source>
        <dbReference type="ARBA" id="ARBA00022777"/>
    </source>
</evidence>
<dbReference type="CDD" id="cd17546">
    <property type="entry name" value="REC_hyHK_CKI1_RcsC-like"/>
    <property type="match status" value="1"/>
</dbReference>
<dbReference type="Gene3D" id="3.30.565.10">
    <property type="entry name" value="Histidine kinase-like ATPase, C-terminal domain"/>
    <property type="match status" value="1"/>
</dbReference>
<keyword evidence="13" id="KW-0902">Two-component regulatory system</keyword>
<dbReference type="InterPro" id="IPR001789">
    <property type="entry name" value="Sig_transdc_resp-reg_receiver"/>
</dbReference>
<dbReference type="PROSITE" id="PS50110">
    <property type="entry name" value="RESPONSE_REGULATORY"/>
    <property type="match status" value="2"/>
</dbReference>
<dbReference type="Pfam" id="PF02518">
    <property type="entry name" value="HATPase_c"/>
    <property type="match status" value="1"/>
</dbReference>
<feature type="domain" description="HPt" evidence="25">
    <location>
        <begin position="1572"/>
        <end position="1674"/>
    </location>
</feature>
<dbReference type="InterPro" id="IPR035965">
    <property type="entry name" value="PAS-like_dom_sf"/>
</dbReference>
<feature type="domain" description="Response regulatory" evidence="24">
    <location>
        <begin position="1391"/>
        <end position="1508"/>
    </location>
</feature>
<dbReference type="PANTHER" id="PTHR45339:SF1">
    <property type="entry name" value="HYBRID SIGNAL TRANSDUCTION HISTIDINE KINASE J"/>
    <property type="match status" value="1"/>
</dbReference>
<evidence type="ECO:0000256" key="16">
    <source>
        <dbReference type="ARBA" id="ARBA00058004"/>
    </source>
</evidence>
<dbReference type="Gene3D" id="2.130.10.10">
    <property type="entry name" value="YVTN repeat-like/Quinoprotein amine dehydrogenase"/>
    <property type="match status" value="5"/>
</dbReference>
<dbReference type="InterPro" id="IPR008207">
    <property type="entry name" value="Sig_transdc_His_kin_Hpt_dom"/>
</dbReference>
<dbReference type="InterPro" id="IPR003661">
    <property type="entry name" value="HisK_dim/P_dom"/>
</dbReference>
<dbReference type="EMBL" id="QJKB01000005">
    <property type="protein sequence ID" value="PXX42513.1"/>
    <property type="molecule type" value="Genomic_DNA"/>
</dbReference>
<keyword evidence="27" id="KW-1185">Reference proteome</keyword>
<evidence type="ECO:0000256" key="5">
    <source>
        <dbReference type="ARBA" id="ARBA00022553"/>
    </source>
</evidence>
<gene>
    <name evidence="26" type="ORF">DFR42_105171</name>
</gene>
<dbReference type="SMART" id="SM00388">
    <property type="entry name" value="HisKA"/>
    <property type="match status" value="1"/>
</dbReference>
<dbReference type="Pfam" id="PF00512">
    <property type="entry name" value="HisKA"/>
    <property type="match status" value="1"/>
</dbReference>
<dbReference type="FunFam" id="2.60.40.10:FF:000791">
    <property type="entry name" value="Two-component system sensor histidine kinase/response regulator"/>
    <property type="match status" value="1"/>
</dbReference>
<evidence type="ECO:0000256" key="11">
    <source>
        <dbReference type="ARBA" id="ARBA00022840"/>
    </source>
</evidence>
<accession>A0A318J522</accession>
<comment type="subcellular location">
    <subcellularLocation>
        <location evidence="2">Cell membrane</location>
        <topology evidence="2">Multi-pass membrane protein</topology>
    </subcellularLocation>
</comment>
<dbReference type="CDD" id="cd16922">
    <property type="entry name" value="HATPase_EvgS-ArcB-TorS-like"/>
    <property type="match status" value="1"/>
</dbReference>
<dbReference type="InterPro" id="IPR011006">
    <property type="entry name" value="CheY-like_superfamily"/>
</dbReference>
<dbReference type="InterPro" id="IPR003594">
    <property type="entry name" value="HATPase_dom"/>
</dbReference>
<dbReference type="SUPFAM" id="SSF55874">
    <property type="entry name" value="ATPase domain of HSP90 chaperone/DNA topoisomerase II/histidine kinase"/>
    <property type="match status" value="1"/>
</dbReference>
<dbReference type="PANTHER" id="PTHR45339">
    <property type="entry name" value="HYBRID SIGNAL TRANSDUCTION HISTIDINE KINASE J"/>
    <property type="match status" value="1"/>
</dbReference>
<comment type="function">
    <text evidence="16">Member of the two-component regulatory system BvgS/BvgA. Phosphorylates BvgA via a four-step phosphorelay in response to environmental signals.</text>
</comment>
<dbReference type="InterPro" id="IPR005467">
    <property type="entry name" value="His_kinase_dom"/>
</dbReference>
<sequence>MRQDSVAGRYLNPQLLFAFFCLLCFVSLGFCLPVSAASVQSLRFEQVGRDQGFQHESVQSMLQDRQGYMWFGTQGGLHRYDGAKVVFFRHDPNRPDSLADNWVWALHQDDKGRIWVGTRNGGLHRYDMATETMVRYKPNLADIRSSGGNQIQAIISDSAAGLWLATGDGLAHFDPDSGRFQILRHDDKDPASIASDQLNALSLDKEGNLWVGTNAGLSVMYRGKTVFENFRLDNDSKPDPRHNNVQSLLNDKQGNLWIATAAGLEVWNKERTSKRRLGQADGLDPGPVTSLLEDRDGILWIGTDDGLKRWNPEVRRFTSYRHHASDRHSLADNRVTRLLQDRSGTLWVGTWLGGASRTSLASGGFERLLHLPGEAKTLSNNTVSAITSKDDVIWIGTGDGLNRLEKASGQIRAYHHQANRADSLSNSKIRALKLAPDGKLWVGTQDGLNLFDPVTERATHFQNDPKKPDSLSSSIVHTLAYDKQGNLWVASDDGLNLMQDGKFRRYMSNPKDSDSLSHGRVVSLLFDRRDRFWAGTFGGLDKLDRSTGRFEHYRHEPDNPNSLSHSRVYAVYEDKAGVIWVGTASGLNQMVQGADGKISFIRYGGGLGNDATAGFAEDDNGNLWISTDGGLYKLGPDRKAVKKYSADDGLIDGTYTVGASYRDSDGALYFGGFQGMAWFYPAAIRDNTNKPVTTITDFLIFNQSVRGGKLPLGVKMDGNISDAKSITLSYTHSVVSIEFAALNYSDPLHYRYAYKLDGFDKDWVEIDGTHRAANYTNLGSGEYIFRTRAATKDGEWNDEGASLLITITPPFWMEWWFRIIVSLVLLALIYAIYRWRVGRFSDQQSLLEELVRQRTAEADRERKRLTDLTDVLPLSVYQFRERPDGHREYAYVSENVKNVMGVPAADILADKSARWRTTLEEDRETAEACLKRAVDGRTSSNFHQRVLVDGKVRWLRSQTVAPKRVNGDWIWNGFWIDETETYLQKDELREAKEQAEQATVAKSYFLANMSHEIRTPMNAIIGLSHLAKKTRLTLKQRDYIDKIHSAGTSLLGVVNDILDFSKIEAGKLDIESAEFVLADVIDDVATIVSHKVAEKDIELVFDIDTHVPHSMRGDPLRLGQVITNLVNNAIKFTDQGSVIILVKQVQAEVDKVQLQFSVQDTGVGMTEEQQQNLFQAFTQADSSTTRKYGGTGLGLTISRHLVELMGGSIWVESQVGVGSTFHFNCWFAFATAAPLTQLPPHIQNLRLLVVDDHDVARQHLQKLGQQLGLTVNAASSGKLALHMLSEARVHGHPYDLLLLDAHMPDMDGAATMHAIAASMGKEAPQVVMLTTMNFDETTMQARTYAPVAYLSKPTGMAGLLEILLRIRADTLETPVNTAAEHRSDCRFEGMRVLLVEDNHINQQIAAELMTEAGIIVDVADNGRIAIDKLNHGNPYDIVLMDLQMPEMDGYAATTVIRSYPEWLDLPIIAMTAHAMNEERQRCLDTGMNDHIAKPIDPDSFFETLSRWCGHRMPDYQIDVPVNTGSQPPAAAMPAKTAAPVSKAEPAKAEVPQHDLTIPGVDVAPALRRCGQNLDLYLRLLQIFVDSAASTPDKIRLALEKGDRGTAEREAHTMRGAAGNIGATALAAVSTELELAIEKSEENEALIQKFSAVSAELIDALKQALQEQAEKEAEKEAQKEAVKIEPQAKDADAAEIAQLFATLRQYLEDSDSEALDYFNIHQRDMRKVLGARADEFALSLQVFDFEITLQILDRVAPAGMAPIGSSNL</sequence>
<evidence type="ECO:0000256" key="9">
    <source>
        <dbReference type="ARBA" id="ARBA00022741"/>
    </source>
</evidence>
<evidence type="ECO:0000256" key="7">
    <source>
        <dbReference type="ARBA" id="ARBA00022692"/>
    </source>
</evidence>
<dbReference type="InterPro" id="IPR015943">
    <property type="entry name" value="WD40/YVTN_repeat-like_dom_sf"/>
</dbReference>
<dbReference type="PRINTS" id="PR00344">
    <property type="entry name" value="BCTRLSENSOR"/>
</dbReference>
<dbReference type="SUPFAM" id="SSF47226">
    <property type="entry name" value="Histidine-containing phosphotransfer domain, HPT domain"/>
    <property type="match status" value="1"/>
</dbReference>